<dbReference type="EMBL" id="JACHJF010000021">
    <property type="protein sequence ID" value="MBB5121775.1"/>
    <property type="molecule type" value="Genomic_DNA"/>
</dbReference>
<protein>
    <submittedName>
        <fullName evidence="1">Uncharacterized protein</fullName>
    </submittedName>
</protein>
<name>A0A7W8F5B9_STREU</name>
<dbReference type="Proteomes" id="UP000528608">
    <property type="component" value="Unassembled WGS sequence"/>
</dbReference>
<reference evidence="1 2" key="1">
    <citation type="submission" date="2020-08" db="EMBL/GenBank/DDBJ databases">
        <title>Genomic Encyclopedia of Type Strains, Phase III (KMG-III): the genomes of soil and plant-associated and newly described type strains.</title>
        <authorList>
            <person name="Whitman W."/>
        </authorList>
    </citation>
    <scope>NUCLEOTIDE SEQUENCE [LARGE SCALE GENOMIC DNA]</scope>
    <source>
        <strain evidence="1 2">CECT 3259</strain>
    </source>
</reference>
<proteinExistence type="predicted"/>
<dbReference type="AlphaFoldDB" id="A0A7W8F5B9"/>
<sequence length="55" mass="6040">MAPSHEVSTETLQQALVTSLMRVLAQPDDPEAAREADTAVRALETRLAPGPERRR</sequence>
<gene>
    <name evidence="1" type="ORF">FHS36_005244</name>
</gene>
<evidence type="ECO:0000313" key="2">
    <source>
        <dbReference type="Proteomes" id="UP000528608"/>
    </source>
</evidence>
<organism evidence="1 2">
    <name type="scientific">Streptomyces eurocidicus</name>
    <name type="common">Streptoverticillium eurocidicus</name>
    <dbReference type="NCBI Taxonomy" id="66423"/>
    <lineage>
        <taxon>Bacteria</taxon>
        <taxon>Bacillati</taxon>
        <taxon>Actinomycetota</taxon>
        <taxon>Actinomycetes</taxon>
        <taxon>Kitasatosporales</taxon>
        <taxon>Streptomycetaceae</taxon>
        <taxon>Streptomyces</taxon>
    </lineage>
</organism>
<accession>A0A7W8F5B9</accession>
<comment type="caution">
    <text evidence="1">The sequence shown here is derived from an EMBL/GenBank/DDBJ whole genome shotgun (WGS) entry which is preliminary data.</text>
</comment>
<evidence type="ECO:0000313" key="1">
    <source>
        <dbReference type="EMBL" id="MBB5121775.1"/>
    </source>
</evidence>
<dbReference type="RefSeq" id="WP_170127641.1">
    <property type="nucleotide sequence ID" value="NZ_JACHJF010000021.1"/>
</dbReference>